<gene>
    <name evidence="1" type="ORF">V0288_09070</name>
</gene>
<dbReference type="Proteomes" id="UP001328733">
    <property type="component" value="Unassembled WGS sequence"/>
</dbReference>
<name>A0AAW9QUL1_9CHRO</name>
<evidence type="ECO:0000313" key="1">
    <source>
        <dbReference type="EMBL" id="MEG3437268.1"/>
    </source>
</evidence>
<keyword evidence="2" id="KW-1185">Reference proteome</keyword>
<dbReference type="RefSeq" id="WP_332864751.1">
    <property type="nucleotide sequence ID" value="NZ_JBAFSM010000014.1"/>
</dbReference>
<reference evidence="1 2" key="1">
    <citation type="submission" date="2024-01" db="EMBL/GenBank/DDBJ databases">
        <title>Genomic insights into the taxonomy and metabolism of the cyanobacterium Pannus brasiliensis CCIBt3594.</title>
        <authorList>
            <person name="Machado M."/>
            <person name="Botero N.B."/>
            <person name="Andreote A.P.D."/>
            <person name="Feitosa A.M.T."/>
            <person name="Popin R."/>
            <person name="Sivonen K."/>
            <person name="Fiore M.F."/>
        </authorList>
    </citation>
    <scope>NUCLEOTIDE SEQUENCE [LARGE SCALE GENOMIC DNA]</scope>
    <source>
        <strain evidence="1 2">CCIBt3594</strain>
    </source>
</reference>
<accession>A0AAW9QUL1</accession>
<evidence type="ECO:0008006" key="3">
    <source>
        <dbReference type="Google" id="ProtNLM"/>
    </source>
</evidence>
<dbReference type="AlphaFoldDB" id="A0AAW9QUL1"/>
<dbReference type="EMBL" id="JBAFSM010000014">
    <property type="protein sequence ID" value="MEG3437268.1"/>
    <property type="molecule type" value="Genomic_DNA"/>
</dbReference>
<protein>
    <recommendedName>
        <fullName evidence="3">Molybdopterin oxidoreductase</fullName>
    </recommendedName>
</protein>
<comment type="caution">
    <text evidence="1">The sequence shown here is derived from an EMBL/GenBank/DDBJ whole genome shotgun (WGS) entry which is preliminary data.</text>
</comment>
<evidence type="ECO:0000313" key="2">
    <source>
        <dbReference type="Proteomes" id="UP001328733"/>
    </source>
</evidence>
<organism evidence="1 2">
    <name type="scientific">Pannus brasiliensis CCIBt3594</name>
    <dbReference type="NCBI Taxonomy" id="1427578"/>
    <lineage>
        <taxon>Bacteria</taxon>
        <taxon>Bacillati</taxon>
        <taxon>Cyanobacteriota</taxon>
        <taxon>Cyanophyceae</taxon>
        <taxon>Oscillatoriophycideae</taxon>
        <taxon>Chroococcales</taxon>
        <taxon>Microcystaceae</taxon>
        <taxon>Pannus</taxon>
    </lineage>
</organism>
<proteinExistence type="predicted"/>
<sequence>MHIGNYLGLIHQSEKQLADALVAVGEHHKDEPDVYQTCMLLASWSREHVEALRPFIDRYSEDKSDEPERLSQSLFEEPRSGSLALLRDLHDLWLIANEVHLCWTVILQAARALRDSRLEALCQRLDGQTSRQEAWLLTRIKQAAPQILVVAD</sequence>